<evidence type="ECO:0000313" key="16">
    <source>
        <dbReference type="EMBL" id="PPQ29073.1"/>
    </source>
</evidence>
<dbReference type="InterPro" id="IPR000066">
    <property type="entry name" value="Antenna_a/b"/>
</dbReference>
<evidence type="ECO:0000256" key="9">
    <source>
        <dbReference type="ARBA" id="ARBA00022956"/>
    </source>
</evidence>
<keyword evidence="9" id="KW-0076">Bacteriochlorophyll</keyword>
<evidence type="ECO:0000256" key="10">
    <source>
        <dbReference type="ARBA" id="ARBA00022989"/>
    </source>
</evidence>
<comment type="function">
    <text evidence="1">Antenna complexes are light-harvesting systems, which transfer the excitation energy to the reaction centers.</text>
</comment>
<evidence type="ECO:0000256" key="8">
    <source>
        <dbReference type="ARBA" id="ARBA00022842"/>
    </source>
</evidence>
<feature type="transmembrane region" description="Helical" evidence="14">
    <location>
        <begin position="20"/>
        <end position="40"/>
    </location>
</feature>
<keyword evidence="5" id="KW-0042">Antenna complex</keyword>
<keyword evidence="17" id="KW-1185">Reference proteome</keyword>
<evidence type="ECO:0000256" key="11">
    <source>
        <dbReference type="ARBA" id="ARBA00022991"/>
    </source>
</evidence>
<dbReference type="SUPFAM" id="SSF56918">
    <property type="entry name" value="Light-harvesting complex subunits"/>
    <property type="match status" value="1"/>
</dbReference>
<evidence type="ECO:0000256" key="12">
    <source>
        <dbReference type="ARBA" id="ARBA00023136"/>
    </source>
</evidence>
<keyword evidence="4" id="KW-0148">Chlorophyll</keyword>
<evidence type="ECO:0000256" key="5">
    <source>
        <dbReference type="ARBA" id="ARBA00022549"/>
    </source>
</evidence>
<evidence type="ECO:0000313" key="17">
    <source>
        <dbReference type="Proteomes" id="UP000239724"/>
    </source>
</evidence>
<organism evidence="16 17">
    <name type="scientific">Rhodopila globiformis</name>
    <name type="common">Rhodopseudomonas globiformis</name>
    <dbReference type="NCBI Taxonomy" id="1071"/>
    <lineage>
        <taxon>Bacteria</taxon>
        <taxon>Pseudomonadati</taxon>
        <taxon>Pseudomonadota</taxon>
        <taxon>Alphaproteobacteria</taxon>
        <taxon>Acetobacterales</taxon>
        <taxon>Acetobacteraceae</taxon>
        <taxon>Rhodopila</taxon>
    </lineage>
</organism>
<dbReference type="GO" id="GO:0030077">
    <property type="term" value="C:plasma membrane light-harvesting complex"/>
    <property type="evidence" value="ECO:0007669"/>
    <property type="project" value="InterPro"/>
</dbReference>
<accession>A0A2S6N383</accession>
<dbReference type="Proteomes" id="UP000239724">
    <property type="component" value="Unassembled WGS sequence"/>
</dbReference>
<keyword evidence="6 14" id="KW-0812">Transmembrane</keyword>
<dbReference type="GO" id="GO:0019684">
    <property type="term" value="P:photosynthesis, light reaction"/>
    <property type="evidence" value="ECO:0007669"/>
    <property type="project" value="InterPro"/>
</dbReference>
<dbReference type="RefSeq" id="WP_104521126.1">
    <property type="nucleotide sequence ID" value="NZ_NHRY01000234.1"/>
</dbReference>
<feature type="domain" description="Antenna complex alpha/beta subunit" evidence="15">
    <location>
        <begin position="8"/>
        <end position="48"/>
    </location>
</feature>
<evidence type="ECO:0000256" key="1">
    <source>
        <dbReference type="ARBA" id="ARBA00002455"/>
    </source>
</evidence>
<dbReference type="GO" id="GO:0005886">
    <property type="term" value="C:plasma membrane"/>
    <property type="evidence" value="ECO:0007669"/>
    <property type="project" value="UniProtKB-SubCell"/>
</dbReference>
<keyword evidence="10 14" id="KW-1133">Transmembrane helix</keyword>
<evidence type="ECO:0000256" key="13">
    <source>
        <dbReference type="ARBA" id="ARBA00023243"/>
    </source>
</evidence>
<evidence type="ECO:0000256" key="4">
    <source>
        <dbReference type="ARBA" id="ARBA00022494"/>
    </source>
</evidence>
<name>A0A2S6N383_RHOGL</name>
<keyword evidence="3" id="KW-1003">Cell membrane</keyword>
<dbReference type="NCBIfam" id="NF040861">
    <property type="entry name" value="pufA_517_ASD"/>
    <property type="match status" value="1"/>
</dbReference>
<dbReference type="EMBL" id="NHRY01000234">
    <property type="protein sequence ID" value="PPQ29073.1"/>
    <property type="molecule type" value="Genomic_DNA"/>
</dbReference>
<dbReference type="AlphaFoldDB" id="A0A2S6N383"/>
<dbReference type="GO" id="GO:0046872">
    <property type="term" value="F:metal ion binding"/>
    <property type="evidence" value="ECO:0007669"/>
    <property type="project" value="UniProtKB-KW"/>
</dbReference>
<keyword evidence="7" id="KW-0479">Metal-binding</keyword>
<evidence type="ECO:0000256" key="6">
    <source>
        <dbReference type="ARBA" id="ARBA00022692"/>
    </source>
</evidence>
<evidence type="ECO:0000256" key="3">
    <source>
        <dbReference type="ARBA" id="ARBA00022475"/>
    </source>
</evidence>
<dbReference type="Pfam" id="PF00556">
    <property type="entry name" value="LHC"/>
    <property type="match status" value="1"/>
</dbReference>
<dbReference type="PRINTS" id="PR00673">
    <property type="entry name" value="LIGHTHARVSTA"/>
</dbReference>
<gene>
    <name evidence="16" type="ORF">CCS01_22850</name>
</gene>
<evidence type="ECO:0000259" key="15">
    <source>
        <dbReference type="Pfam" id="PF00556"/>
    </source>
</evidence>
<proteinExistence type="predicted"/>
<keyword evidence="12 14" id="KW-0472">Membrane</keyword>
<dbReference type="InterPro" id="IPR018332">
    <property type="entry name" value="Antenna_alpha"/>
</dbReference>
<keyword evidence="13" id="KW-0437">Light-harvesting polypeptide</keyword>
<reference evidence="16 17" key="1">
    <citation type="journal article" date="2018" name="Arch. Microbiol.">
        <title>New insights into the metabolic potential of the phototrophic purple bacterium Rhodopila globiformis DSM 161(T) from its draft genome sequence and evidence for a vanadium-dependent nitrogenase.</title>
        <authorList>
            <person name="Imhoff J.F."/>
            <person name="Rahn T."/>
            <person name="Kunzel S."/>
            <person name="Neulinger S.C."/>
        </authorList>
    </citation>
    <scope>NUCLEOTIDE SEQUENCE [LARGE SCALE GENOMIC DNA]</scope>
    <source>
        <strain evidence="16 17">DSM 161</strain>
    </source>
</reference>
<dbReference type="Gene3D" id="4.10.220.20">
    <property type="entry name" value="Light-harvesting complex"/>
    <property type="match status" value="1"/>
</dbReference>
<protein>
    <submittedName>
        <fullName evidence="16">Light-harvesting protein</fullName>
    </submittedName>
</protein>
<dbReference type="InterPro" id="IPR035889">
    <property type="entry name" value="Light-harvesting_complex"/>
</dbReference>
<sequence length="57" mass="6329">MAHNPADDYKFWLVVNPAQWLVPIFLALLAVAVVVHIEVLNSAKYNWISGPAKVAVK</sequence>
<evidence type="ECO:0000256" key="2">
    <source>
        <dbReference type="ARBA" id="ARBA00004249"/>
    </source>
</evidence>
<keyword evidence="11" id="KW-0157">Chromophore</keyword>
<keyword evidence="8" id="KW-0460">Magnesium</keyword>
<evidence type="ECO:0000256" key="7">
    <source>
        <dbReference type="ARBA" id="ARBA00022723"/>
    </source>
</evidence>
<comment type="caution">
    <text evidence="16">The sequence shown here is derived from an EMBL/GenBank/DDBJ whole genome shotgun (WGS) entry which is preliminary data.</text>
</comment>
<comment type="subcellular location">
    <subcellularLocation>
        <location evidence="2">Cell inner membrane</location>
        <topology evidence="2">Single-pass type II membrane protein</topology>
    </subcellularLocation>
</comment>
<evidence type="ECO:0000256" key="14">
    <source>
        <dbReference type="SAM" id="Phobius"/>
    </source>
</evidence>
<dbReference type="GO" id="GO:0042314">
    <property type="term" value="F:bacteriochlorophyll binding"/>
    <property type="evidence" value="ECO:0007669"/>
    <property type="project" value="UniProtKB-KW"/>
</dbReference>